<keyword evidence="2" id="KW-1185">Reference proteome</keyword>
<name>B6H5I2_PENRW</name>
<dbReference type="AlphaFoldDB" id="B6H5I2"/>
<reference evidence="1 2" key="1">
    <citation type="journal article" date="2008" name="Nat. Biotechnol.">
        <title>Genome sequencing and analysis of the filamentous fungus Penicillium chrysogenum.</title>
        <authorList>
            <person name="van den Berg M.A."/>
            <person name="Albang R."/>
            <person name="Albermann K."/>
            <person name="Badger J.H."/>
            <person name="Daran J.-M."/>
            <person name="Driessen A.J.M."/>
            <person name="Garcia-Estrada C."/>
            <person name="Fedorova N.D."/>
            <person name="Harris D.M."/>
            <person name="Heijne W.H.M."/>
            <person name="Joardar V.S."/>
            <person name="Kiel J.A.K.W."/>
            <person name="Kovalchuk A."/>
            <person name="Martin J.F."/>
            <person name="Nierman W.C."/>
            <person name="Nijland J.G."/>
            <person name="Pronk J.T."/>
            <person name="Roubos J.A."/>
            <person name="van der Klei I.J."/>
            <person name="van Peij N.N.M.E."/>
            <person name="Veenhuis M."/>
            <person name="von Doehren H."/>
            <person name="Wagner C."/>
            <person name="Wortman J.R."/>
            <person name="Bovenberg R.A.L."/>
        </authorList>
    </citation>
    <scope>NUCLEOTIDE SEQUENCE [LARGE SCALE GENOMIC DNA]</scope>
    <source>
        <strain evidence="2">ATCC 28089 / DSM 1075 / NRRL 1951 / Wisconsin 54-1255</strain>
    </source>
</reference>
<proteinExistence type="predicted"/>
<dbReference type="EMBL" id="AM920429">
    <property type="protein sequence ID" value="CAP74154.1"/>
    <property type="molecule type" value="Genomic_DNA"/>
</dbReference>
<sequence>MALSVGALFSPDTSAIPEWETLELHQACLSSTYVYVYLPLKGKRNEVNFNALSMKVPPRPRARARGLKVINPNLLEGKIFHAPDILALLPFPIHKWTPYDARGYRQYGFQSSSGIHFSAEWDSVLLDRSVGQQSQNKKGRSTGKSAFASFLVDVFLLSL</sequence>
<accession>B6H5I2</accession>
<dbReference type="HOGENOM" id="CLU_1661368_0_0_1"/>
<gene>
    <name evidence="1" type="ORF">Pc14g00130</name>
    <name evidence="1" type="ORF">PCH_Pc14g00130</name>
</gene>
<organism evidence="1 2">
    <name type="scientific">Penicillium rubens (strain ATCC 28089 / DSM 1075 / NRRL 1951 / Wisconsin 54-1255)</name>
    <name type="common">Penicillium chrysogenum</name>
    <dbReference type="NCBI Taxonomy" id="500485"/>
    <lineage>
        <taxon>Eukaryota</taxon>
        <taxon>Fungi</taxon>
        <taxon>Dikarya</taxon>
        <taxon>Ascomycota</taxon>
        <taxon>Pezizomycotina</taxon>
        <taxon>Eurotiomycetes</taxon>
        <taxon>Eurotiomycetidae</taxon>
        <taxon>Eurotiales</taxon>
        <taxon>Aspergillaceae</taxon>
        <taxon>Penicillium</taxon>
        <taxon>Penicillium chrysogenum species complex</taxon>
    </lineage>
</organism>
<dbReference type="VEuPathDB" id="FungiDB:PCH_Pc14g00130"/>
<protein>
    <submittedName>
        <fullName evidence="1">Uncharacterized protein</fullName>
    </submittedName>
</protein>
<dbReference type="Proteomes" id="UP000000724">
    <property type="component" value="Contig Pc00c14"/>
</dbReference>
<evidence type="ECO:0000313" key="1">
    <source>
        <dbReference type="EMBL" id="CAP74154.1"/>
    </source>
</evidence>
<evidence type="ECO:0000313" key="2">
    <source>
        <dbReference type="Proteomes" id="UP000000724"/>
    </source>
</evidence>